<dbReference type="InterPro" id="IPR038389">
    <property type="entry name" value="PSMG2_sf"/>
</dbReference>
<sequence>MIELEDVPELIDPVMVCAFEGWNDAGDAASAAVGHLDETWGGKVFAALDAEDYYDFQVNRPTVWLDGGVRRITWPTTRLSVVRVTEPTTRDLVLVRGIEPSMRWRSYCNELLGFAHELGVELVVILGALLGDTPHSRPVPVSGVTSDAALARRLDLEESRYEGPTGIVGVLQEACAHAGVPAVTLWAAVPHYVAQPPNPKATLALINKLEDLLDLRIPPGELSEDARAWQLGVDQLAAEDSEVAEYVQQLEEAQDTADLPEASGDAIAREFERYLRRRENLGPTGEKPAVGHATAERPSESGAKETKQPEEPQDSDEDSDDDED</sequence>
<dbReference type="EMBL" id="BAAATR010000005">
    <property type="protein sequence ID" value="GAA2235804.1"/>
    <property type="molecule type" value="Genomic_DNA"/>
</dbReference>
<evidence type="ECO:0000313" key="3">
    <source>
        <dbReference type="Proteomes" id="UP001500305"/>
    </source>
</evidence>
<keyword evidence="3" id="KW-1185">Reference proteome</keyword>
<evidence type="ECO:0000313" key="2">
    <source>
        <dbReference type="EMBL" id="GAA2235804.1"/>
    </source>
</evidence>
<dbReference type="RefSeq" id="WP_344635510.1">
    <property type="nucleotide sequence ID" value="NZ_BAAATR010000005.1"/>
</dbReference>
<reference evidence="2 3" key="1">
    <citation type="journal article" date="2019" name="Int. J. Syst. Evol. Microbiol.">
        <title>The Global Catalogue of Microorganisms (GCM) 10K type strain sequencing project: providing services to taxonomists for standard genome sequencing and annotation.</title>
        <authorList>
            <consortium name="The Broad Institute Genomics Platform"/>
            <consortium name="The Broad Institute Genome Sequencing Center for Infectious Disease"/>
            <person name="Wu L."/>
            <person name="Ma J."/>
        </authorList>
    </citation>
    <scope>NUCLEOTIDE SEQUENCE [LARGE SCALE GENOMIC DNA]</scope>
    <source>
        <strain evidence="2 3">JCM 7356</strain>
    </source>
</reference>
<proteinExistence type="predicted"/>
<feature type="compositionally biased region" description="Basic and acidic residues" evidence="1">
    <location>
        <begin position="294"/>
        <end position="310"/>
    </location>
</feature>
<dbReference type="Proteomes" id="UP001500305">
    <property type="component" value="Unassembled WGS sequence"/>
</dbReference>
<feature type="region of interest" description="Disordered" evidence="1">
    <location>
        <begin position="278"/>
        <end position="324"/>
    </location>
</feature>
<dbReference type="InterPro" id="IPR019151">
    <property type="entry name" value="Proteasome_assmbl_chaperone_2"/>
</dbReference>
<evidence type="ECO:0000256" key="1">
    <source>
        <dbReference type="SAM" id="MobiDB-lite"/>
    </source>
</evidence>
<name>A0ABN3DNE5_9ACTN</name>
<dbReference type="PIRSF" id="PIRSF028754">
    <property type="entry name" value="UCP028754"/>
    <property type="match status" value="1"/>
</dbReference>
<gene>
    <name evidence="2" type="primary">parJ</name>
    <name evidence="2" type="ORF">GCM10010430_15750</name>
</gene>
<organism evidence="2 3">
    <name type="scientific">Kitasatospora cystarginea</name>
    <dbReference type="NCBI Taxonomy" id="58350"/>
    <lineage>
        <taxon>Bacteria</taxon>
        <taxon>Bacillati</taxon>
        <taxon>Actinomycetota</taxon>
        <taxon>Actinomycetes</taxon>
        <taxon>Kitasatosporales</taxon>
        <taxon>Streptomycetaceae</taxon>
        <taxon>Kitasatospora</taxon>
    </lineage>
</organism>
<dbReference type="InterPro" id="IPR008492">
    <property type="entry name" value="Rv2714-like"/>
</dbReference>
<dbReference type="Gene3D" id="3.40.50.10900">
    <property type="entry name" value="PAC-like subunit"/>
    <property type="match status" value="1"/>
</dbReference>
<dbReference type="Pfam" id="PF09754">
    <property type="entry name" value="PAC2"/>
    <property type="match status" value="1"/>
</dbReference>
<dbReference type="SUPFAM" id="SSF159659">
    <property type="entry name" value="Cgl1923-like"/>
    <property type="match status" value="1"/>
</dbReference>
<protein>
    <submittedName>
        <fullName evidence="2">Filament polymerization regulator ParJ</fullName>
    </submittedName>
</protein>
<comment type="caution">
    <text evidence="2">The sequence shown here is derived from an EMBL/GenBank/DDBJ whole genome shotgun (WGS) entry which is preliminary data.</text>
</comment>
<accession>A0ABN3DNE5</accession>
<feature type="compositionally biased region" description="Acidic residues" evidence="1">
    <location>
        <begin position="311"/>
        <end position="324"/>
    </location>
</feature>